<dbReference type="GO" id="GO:0003677">
    <property type="term" value="F:DNA binding"/>
    <property type="evidence" value="ECO:0007669"/>
    <property type="project" value="UniProtKB-KW"/>
</dbReference>
<dbReference type="GO" id="GO:0015074">
    <property type="term" value="P:DNA integration"/>
    <property type="evidence" value="ECO:0007669"/>
    <property type="project" value="UniProtKB-KW"/>
</dbReference>
<feature type="region of interest" description="Disordered" evidence="5">
    <location>
        <begin position="304"/>
        <end position="327"/>
    </location>
</feature>
<dbReference type="AlphaFoldDB" id="A0A4V2XM99"/>
<dbReference type="SUPFAM" id="SSF56349">
    <property type="entry name" value="DNA breaking-rejoining enzymes"/>
    <property type="match status" value="1"/>
</dbReference>
<dbReference type="Gene3D" id="1.10.150.130">
    <property type="match status" value="1"/>
</dbReference>
<dbReference type="PROSITE" id="PS51898">
    <property type="entry name" value="TYR_RECOMBINASE"/>
    <property type="match status" value="1"/>
</dbReference>
<dbReference type="InterPro" id="IPR013762">
    <property type="entry name" value="Integrase-like_cat_sf"/>
</dbReference>
<feature type="domain" description="Tyr recombinase" evidence="6">
    <location>
        <begin position="179"/>
        <end position="452"/>
    </location>
</feature>
<dbReference type="EMBL" id="SMJW01000099">
    <property type="protein sequence ID" value="TDC13496.1"/>
    <property type="molecule type" value="Genomic_DNA"/>
</dbReference>
<dbReference type="Gene3D" id="1.10.443.10">
    <property type="entry name" value="Intergrase catalytic core"/>
    <property type="match status" value="1"/>
</dbReference>
<dbReference type="InterPro" id="IPR050090">
    <property type="entry name" value="Tyrosine_recombinase_XerCD"/>
</dbReference>
<accession>A0A4V2XM99</accession>
<dbReference type="InterPro" id="IPR011010">
    <property type="entry name" value="DNA_brk_join_enz"/>
</dbReference>
<evidence type="ECO:0000256" key="2">
    <source>
        <dbReference type="ARBA" id="ARBA00022908"/>
    </source>
</evidence>
<evidence type="ECO:0000313" key="8">
    <source>
        <dbReference type="Proteomes" id="UP000295431"/>
    </source>
</evidence>
<name>A0A4V2XM99_9ACTN</name>
<sequence length="500" mass="56623">MRVPNDQLPGVIDLGQVQVRFTKTGVPRYRAMYDDARGRRQTAGTFTTEKEAIAAWHAAEAEIARGGLGDRRRGRQTFQTYVEKKWLPHQVLEATTRQDYTYKINKHLMGFFGPMRMCDILPEHVREWITEMQRKGASAATIQKCKRGILNSIFTTALNDQVISHHPSRGVRIPPVPKRPKKVITAKQFDSLYRALPDADSRLLVETVIESGLRWGETAELRVKDLDFTTRVLTVSRTVVELNPKFHPTQGRFLVKPYPKGKEYRRFKLSPQIVRKLKAYVGDQGLREDDLFFTYLPVDQPKPRKLRPVPVPGAHGKTAPNEQGKSYDHGSLTAYTTGKCRCEYCKEAYRLYRAQRRATGKDSPRSPRVRQSDGHIPADWFRKRTWNPACKTAGLDHVTPHHLRRAHASWLLAGGADLQVVKERLGHASIATTEQYLHTLPNADETALAALDKIRGLQITEAPETSELDTLKAENERLRAAIADVALALRPDSRPHLGTA</sequence>
<keyword evidence="8" id="KW-1185">Reference proteome</keyword>
<keyword evidence="4" id="KW-0233">DNA recombination</keyword>
<keyword evidence="3" id="KW-0238">DNA-binding</keyword>
<comment type="similarity">
    <text evidence="1">Belongs to the 'phage' integrase family.</text>
</comment>
<evidence type="ECO:0000313" key="7">
    <source>
        <dbReference type="EMBL" id="TDC13496.1"/>
    </source>
</evidence>
<evidence type="ECO:0000256" key="1">
    <source>
        <dbReference type="ARBA" id="ARBA00008857"/>
    </source>
</evidence>
<protein>
    <submittedName>
        <fullName evidence="7">Site-specific integrase</fullName>
    </submittedName>
</protein>
<dbReference type="InterPro" id="IPR004107">
    <property type="entry name" value="Integrase_SAM-like_N"/>
</dbReference>
<evidence type="ECO:0000256" key="3">
    <source>
        <dbReference type="ARBA" id="ARBA00023125"/>
    </source>
</evidence>
<dbReference type="InterPro" id="IPR002104">
    <property type="entry name" value="Integrase_catalytic"/>
</dbReference>
<dbReference type="InterPro" id="IPR010998">
    <property type="entry name" value="Integrase_recombinase_N"/>
</dbReference>
<organism evidence="7 8">
    <name type="scientific">Actinomadura bangladeshensis</name>
    <dbReference type="NCBI Taxonomy" id="453573"/>
    <lineage>
        <taxon>Bacteria</taxon>
        <taxon>Bacillati</taxon>
        <taxon>Actinomycetota</taxon>
        <taxon>Actinomycetes</taxon>
        <taxon>Streptosporangiales</taxon>
        <taxon>Thermomonosporaceae</taxon>
        <taxon>Actinomadura</taxon>
    </lineage>
</organism>
<dbReference type="Pfam" id="PF00589">
    <property type="entry name" value="Phage_integrase"/>
    <property type="match status" value="2"/>
</dbReference>
<dbReference type="PANTHER" id="PTHR30349:SF64">
    <property type="entry name" value="PROPHAGE INTEGRASE INTD-RELATED"/>
    <property type="match status" value="1"/>
</dbReference>
<evidence type="ECO:0000256" key="4">
    <source>
        <dbReference type="ARBA" id="ARBA00023172"/>
    </source>
</evidence>
<dbReference type="GO" id="GO:0006310">
    <property type="term" value="P:DNA recombination"/>
    <property type="evidence" value="ECO:0007669"/>
    <property type="project" value="UniProtKB-KW"/>
</dbReference>
<proteinExistence type="inferred from homology"/>
<dbReference type="Proteomes" id="UP000295431">
    <property type="component" value="Unassembled WGS sequence"/>
</dbReference>
<keyword evidence="2" id="KW-0229">DNA integration</keyword>
<evidence type="ECO:0000259" key="6">
    <source>
        <dbReference type="PROSITE" id="PS51898"/>
    </source>
</evidence>
<dbReference type="PANTHER" id="PTHR30349">
    <property type="entry name" value="PHAGE INTEGRASE-RELATED"/>
    <property type="match status" value="1"/>
</dbReference>
<dbReference type="Pfam" id="PF14659">
    <property type="entry name" value="Phage_int_SAM_3"/>
    <property type="match status" value="1"/>
</dbReference>
<dbReference type="OrthoDB" id="1822491at2"/>
<gene>
    <name evidence="7" type="ORF">E1284_20080</name>
</gene>
<evidence type="ECO:0000256" key="5">
    <source>
        <dbReference type="SAM" id="MobiDB-lite"/>
    </source>
</evidence>
<comment type="caution">
    <text evidence="7">The sequence shown here is derived from an EMBL/GenBank/DDBJ whole genome shotgun (WGS) entry which is preliminary data.</text>
</comment>
<reference evidence="7 8" key="1">
    <citation type="submission" date="2019-03" db="EMBL/GenBank/DDBJ databases">
        <title>Draft genome sequences of novel Actinobacteria.</title>
        <authorList>
            <person name="Sahin N."/>
            <person name="Ay H."/>
            <person name="Saygin H."/>
        </authorList>
    </citation>
    <scope>NUCLEOTIDE SEQUENCE [LARGE SCALE GENOMIC DNA]</scope>
    <source>
        <strain evidence="7 8">DSM 45347</strain>
    </source>
</reference>